<evidence type="ECO:0000313" key="2">
    <source>
        <dbReference type="EMBL" id="KAK3599701.1"/>
    </source>
</evidence>
<dbReference type="Proteomes" id="UP001195483">
    <property type="component" value="Unassembled WGS sequence"/>
</dbReference>
<dbReference type="EMBL" id="JAEAOA010002176">
    <property type="protein sequence ID" value="KAK3599701.1"/>
    <property type="molecule type" value="Genomic_DNA"/>
</dbReference>
<comment type="caution">
    <text evidence="2">The sequence shown here is derived from an EMBL/GenBank/DDBJ whole genome shotgun (WGS) entry which is preliminary data.</text>
</comment>
<organism evidence="2 3">
    <name type="scientific">Potamilus streckersoni</name>
    <dbReference type="NCBI Taxonomy" id="2493646"/>
    <lineage>
        <taxon>Eukaryota</taxon>
        <taxon>Metazoa</taxon>
        <taxon>Spiralia</taxon>
        <taxon>Lophotrochozoa</taxon>
        <taxon>Mollusca</taxon>
        <taxon>Bivalvia</taxon>
        <taxon>Autobranchia</taxon>
        <taxon>Heteroconchia</taxon>
        <taxon>Palaeoheterodonta</taxon>
        <taxon>Unionida</taxon>
        <taxon>Unionoidea</taxon>
        <taxon>Unionidae</taxon>
        <taxon>Ambleminae</taxon>
        <taxon>Lampsilini</taxon>
        <taxon>Potamilus</taxon>
    </lineage>
</organism>
<reference evidence="2" key="1">
    <citation type="journal article" date="2021" name="Genome Biol. Evol.">
        <title>A High-Quality Reference Genome for a Parasitic Bivalve with Doubly Uniparental Inheritance (Bivalvia: Unionida).</title>
        <authorList>
            <person name="Smith C.H."/>
        </authorList>
    </citation>
    <scope>NUCLEOTIDE SEQUENCE</scope>
    <source>
        <strain evidence="2">CHS0354</strain>
    </source>
</reference>
<gene>
    <name evidence="2" type="ORF">CHS0354_037172</name>
</gene>
<name>A0AAE0W336_9BIVA</name>
<evidence type="ECO:0000313" key="3">
    <source>
        <dbReference type="Proteomes" id="UP001195483"/>
    </source>
</evidence>
<feature type="region of interest" description="Disordered" evidence="1">
    <location>
        <begin position="56"/>
        <end position="92"/>
    </location>
</feature>
<keyword evidence="3" id="KW-1185">Reference proteome</keyword>
<sequence length="142" mass="16443">MVMRVPGYSQKTMVLWEDNNNVRRQGYCGKTMVLWKDNGTESTRVLSEDNAIKRVSSSGSKWLHNQKRKKKEENKGLFPYGARKNPVGPQSARILSRRPVKLLRSRTTPTSRDFAISGLERYKNKEHPKASKRGQRIILPFR</sequence>
<evidence type="ECO:0000256" key="1">
    <source>
        <dbReference type="SAM" id="MobiDB-lite"/>
    </source>
</evidence>
<accession>A0AAE0W336</accession>
<proteinExistence type="predicted"/>
<dbReference type="AlphaFoldDB" id="A0AAE0W336"/>
<reference evidence="2" key="3">
    <citation type="submission" date="2023-05" db="EMBL/GenBank/DDBJ databases">
        <authorList>
            <person name="Smith C.H."/>
        </authorList>
    </citation>
    <scope>NUCLEOTIDE SEQUENCE</scope>
    <source>
        <strain evidence="2">CHS0354</strain>
        <tissue evidence="2">Mantle</tissue>
    </source>
</reference>
<reference evidence="2" key="2">
    <citation type="journal article" date="2021" name="Genome Biol. Evol.">
        <title>Developing a high-quality reference genome for a parasitic bivalve with doubly uniparental inheritance (Bivalvia: Unionida).</title>
        <authorList>
            <person name="Smith C.H."/>
        </authorList>
    </citation>
    <scope>NUCLEOTIDE SEQUENCE</scope>
    <source>
        <strain evidence="2">CHS0354</strain>
        <tissue evidence="2">Mantle</tissue>
    </source>
</reference>
<protein>
    <submittedName>
        <fullName evidence="2">Uncharacterized protein</fullName>
    </submittedName>
</protein>